<name>A0A6A8GDJ7_9EURY</name>
<dbReference type="Gene3D" id="1.20.1250.20">
    <property type="entry name" value="MFS general substrate transporter like domains"/>
    <property type="match status" value="1"/>
</dbReference>
<dbReference type="InterPro" id="IPR036259">
    <property type="entry name" value="MFS_trans_sf"/>
</dbReference>
<dbReference type="CDD" id="cd06173">
    <property type="entry name" value="MFS_MefA_like"/>
    <property type="match status" value="1"/>
</dbReference>
<keyword evidence="2" id="KW-1003">Cell membrane</keyword>
<feature type="transmembrane region" description="Helical" evidence="6">
    <location>
        <begin position="284"/>
        <end position="304"/>
    </location>
</feature>
<dbReference type="Proteomes" id="UP000439022">
    <property type="component" value="Unassembled WGS sequence"/>
</dbReference>
<feature type="transmembrane region" description="Helical" evidence="6">
    <location>
        <begin position="156"/>
        <end position="177"/>
    </location>
</feature>
<dbReference type="SUPFAM" id="SSF103473">
    <property type="entry name" value="MFS general substrate transporter"/>
    <property type="match status" value="1"/>
</dbReference>
<feature type="transmembrane region" description="Helical" evidence="6">
    <location>
        <begin position="311"/>
        <end position="332"/>
    </location>
</feature>
<keyword evidence="5 6" id="KW-0472">Membrane</keyword>
<sequence length="438" mass="44836">MNFDVRDSLLVRNANVRRLILGRLVTNAGDSVYAIAAMWLVYDLTGSSAYTGLAGFLTMAPQAMQVLAGPLVDRWSIRRILVGTQLTQAVLVLVIPLADFLGHLSVWVVLTVMPLVSLLNQLVYPAQSAVVPRLVDDDDLVAANSLLSLSYQGVDLAFNAVAGVLIAATSAVTLYLVDSVSFAIAAGLFVRLSIPSTADGTVGENRNEAEAAVDAVSDGGTDESAGDDEAVQTGYVSDLQAGLGFVRGSILLPLLVSGLVVNGVLGGVWATMPAFADARGGPEAYGFLMAAIAGGMLVGAVGASTFDHLPFGSLTIGLFVFSGVGWLVAIAVPSLAGTVAFLALATVPLGISNVLSVAMIQSLVPESLLGRVMATVGSLSTLMMPVGSALGGFLGDYVGSTSVVAAGGVGLLFVAVYVVALPTLRRLPPIGDIETLSA</sequence>
<evidence type="ECO:0000256" key="2">
    <source>
        <dbReference type="ARBA" id="ARBA00022475"/>
    </source>
</evidence>
<organism evidence="7 8">
    <name type="scientific">Haloferax litoreum</name>
    <dbReference type="NCBI Taxonomy" id="2666140"/>
    <lineage>
        <taxon>Archaea</taxon>
        <taxon>Methanobacteriati</taxon>
        <taxon>Methanobacteriota</taxon>
        <taxon>Stenosarchaea group</taxon>
        <taxon>Halobacteria</taxon>
        <taxon>Halobacteriales</taxon>
        <taxon>Haloferacaceae</taxon>
        <taxon>Haloferax</taxon>
    </lineage>
</organism>
<reference evidence="7 8" key="1">
    <citation type="submission" date="2019-11" db="EMBL/GenBank/DDBJ databases">
        <title>Whole genome sequence of Haloferax sp. MBLA0076.</title>
        <authorList>
            <person name="Seo M.-J."/>
            <person name="Cho E.-S."/>
        </authorList>
    </citation>
    <scope>NUCLEOTIDE SEQUENCE [LARGE SCALE GENOMIC DNA]</scope>
    <source>
        <strain evidence="7 8">MBLA0076</strain>
    </source>
</reference>
<feature type="transmembrane region" description="Helical" evidence="6">
    <location>
        <begin position="20"/>
        <end position="42"/>
    </location>
</feature>
<feature type="transmembrane region" description="Helical" evidence="6">
    <location>
        <begin position="89"/>
        <end position="110"/>
    </location>
</feature>
<feature type="transmembrane region" description="Helical" evidence="6">
    <location>
        <begin position="48"/>
        <end position="68"/>
    </location>
</feature>
<dbReference type="RefSeq" id="WP_151161861.1">
    <property type="nucleotide sequence ID" value="NZ_WKJO01000001.1"/>
</dbReference>
<dbReference type="GO" id="GO:0005886">
    <property type="term" value="C:plasma membrane"/>
    <property type="evidence" value="ECO:0007669"/>
    <property type="project" value="UniProtKB-SubCell"/>
</dbReference>
<dbReference type="AlphaFoldDB" id="A0A6A8GDJ7"/>
<keyword evidence="8" id="KW-1185">Reference proteome</keyword>
<evidence type="ECO:0000256" key="6">
    <source>
        <dbReference type="SAM" id="Phobius"/>
    </source>
</evidence>
<accession>A0A6A8GDJ7</accession>
<proteinExistence type="predicted"/>
<dbReference type="InterPro" id="IPR011701">
    <property type="entry name" value="MFS"/>
</dbReference>
<keyword evidence="3 6" id="KW-0812">Transmembrane</keyword>
<dbReference type="GO" id="GO:0022857">
    <property type="term" value="F:transmembrane transporter activity"/>
    <property type="evidence" value="ECO:0007669"/>
    <property type="project" value="InterPro"/>
</dbReference>
<evidence type="ECO:0000256" key="5">
    <source>
        <dbReference type="ARBA" id="ARBA00023136"/>
    </source>
</evidence>
<comment type="subcellular location">
    <subcellularLocation>
        <location evidence="1">Cell membrane</location>
        <topology evidence="1">Multi-pass membrane protein</topology>
    </subcellularLocation>
</comment>
<dbReference type="PANTHER" id="PTHR23513:SF6">
    <property type="entry name" value="MAJOR FACILITATOR SUPERFAMILY ASSOCIATED DOMAIN-CONTAINING PROTEIN"/>
    <property type="match status" value="1"/>
</dbReference>
<evidence type="ECO:0000256" key="1">
    <source>
        <dbReference type="ARBA" id="ARBA00004651"/>
    </source>
</evidence>
<evidence type="ECO:0000256" key="4">
    <source>
        <dbReference type="ARBA" id="ARBA00022989"/>
    </source>
</evidence>
<evidence type="ECO:0000313" key="7">
    <source>
        <dbReference type="EMBL" id="MRX21243.1"/>
    </source>
</evidence>
<keyword evidence="4 6" id="KW-1133">Transmembrane helix</keyword>
<comment type="caution">
    <text evidence="7">The sequence shown here is derived from an EMBL/GenBank/DDBJ whole genome shotgun (WGS) entry which is preliminary data.</text>
</comment>
<feature type="transmembrane region" description="Helical" evidence="6">
    <location>
        <begin position="250"/>
        <end position="272"/>
    </location>
</feature>
<dbReference type="EMBL" id="WKJO01000001">
    <property type="protein sequence ID" value="MRX21243.1"/>
    <property type="molecule type" value="Genomic_DNA"/>
</dbReference>
<protein>
    <submittedName>
        <fullName evidence="7">MFS transporter</fullName>
    </submittedName>
</protein>
<evidence type="ECO:0000256" key="3">
    <source>
        <dbReference type="ARBA" id="ARBA00022692"/>
    </source>
</evidence>
<feature type="transmembrane region" description="Helical" evidence="6">
    <location>
        <begin position="400"/>
        <end position="420"/>
    </location>
</feature>
<feature type="transmembrane region" description="Helical" evidence="6">
    <location>
        <begin position="372"/>
        <end position="394"/>
    </location>
</feature>
<evidence type="ECO:0000313" key="8">
    <source>
        <dbReference type="Proteomes" id="UP000439022"/>
    </source>
</evidence>
<gene>
    <name evidence="7" type="ORF">GJR96_04620</name>
</gene>
<feature type="transmembrane region" description="Helical" evidence="6">
    <location>
        <begin position="338"/>
        <end position="360"/>
    </location>
</feature>
<dbReference type="Pfam" id="PF07690">
    <property type="entry name" value="MFS_1"/>
    <property type="match status" value="1"/>
</dbReference>
<dbReference type="PANTHER" id="PTHR23513">
    <property type="entry name" value="INTEGRAL MEMBRANE EFFLUX PROTEIN-RELATED"/>
    <property type="match status" value="1"/>
</dbReference>